<evidence type="ECO:0000256" key="1">
    <source>
        <dbReference type="SAM" id="MobiDB-lite"/>
    </source>
</evidence>
<evidence type="ECO:0000313" key="4">
    <source>
        <dbReference type="Proteomes" id="UP001595796"/>
    </source>
</evidence>
<name>A0ABV9Z3Y6_9HYPH</name>
<evidence type="ECO:0000313" key="3">
    <source>
        <dbReference type="EMBL" id="MFC5069665.1"/>
    </source>
</evidence>
<reference evidence="4" key="1">
    <citation type="journal article" date="2019" name="Int. J. Syst. Evol. Microbiol.">
        <title>The Global Catalogue of Microorganisms (GCM) 10K type strain sequencing project: providing services to taxonomists for standard genome sequencing and annotation.</title>
        <authorList>
            <consortium name="The Broad Institute Genomics Platform"/>
            <consortium name="The Broad Institute Genome Sequencing Center for Infectious Disease"/>
            <person name="Wu L."/>
            <person name="Ma J."/>
        </authorList>
    </citation>
    <scope>NUCLEOTIDE SEQUENCE [LARGE SCALE GENOMIC DNA]</scope>
    <source>
        <strain evidence="4">CGMCC 1.16444</strain>
    </source>
</reference>
<dbReference type="EMBL" id="JBHSJF010000008">
    <property type="protein sequence ID" value="MFC5069665.1"/>
    <property type="molecule type" value="Genomic_DNA"/>
</dbReference>
<protein>
    <submittedName>
        <fullName evidence="3">PRC-barrel domain-containing protein</fullName>
    </submittedName>
</protein>
<keyword evidence="2" id="KW-0732">Signal</keyword>
<dbReference type="SUPFAM" id="SSF50346">
    <property type="entry name" value="PRC-barrel domain"/>
    <property type="match status" value="1"/>
</dbReference>
<dbReference type="InterPro" id="IPR011033">
    <property type="entry name" value="PRC_barrel-like_sf"/>
</dbReference>
<comment type="caution">
    <text evidence="3">The sequence shown here is derived from an EMBL/GenBank/DDBJ whole genome shotgun (WGS) entry which is preliminary data.</text>
</comment>
<feature type="compositionally biased region" description="Low complexity" evidence="1">
    <location>
        <begin position="147"/>
        <end position="167"/>
    </location>
</feature>
<feature type="region of interest" description="Disordered" evidence="1">
    <location>
        <begin position="26"/>
        <end position="55"/>
    </location>
</feature>
<dbReference type="RefSeq" id="WP_162799619.1">
    <property type="nucleotide sequence ID" value="NZ_JBHSJF010000008.1"/>
</dbReference>
<gene>
    <name evidence="3" type="ORF">ACFPFW_16735</name>
</gene>
<dbReference type="Gene3D" id="2.30.30.240">
    <property type="entry name" value="PRC-barrel domain"/>
    <property type="match status" value="1"/>
</dbReference>
<feature type="signal peptide" evidence="2">
    <location>
        <begin position="1"/>
        <end position="23"/>
    </location>
</feature>
<sequence length="269" mass="26586">MLKRLLLTSAALSALATAAVAQAQSPAPADTSTPPAVTSPAAPADNSPAGVAADAQTQEDPNLFTSMQGADVLGENDASIGSLADVLLSPDGTARQLVIAHGGIVGIGQTYRLYDVSELPALDDGKVKITQLSTASLEGLPEYEYPSATETGRASTTGAASTSAPAEPATPAPAPSAAAASDAWPASSIVGANLTNTDSAAEIQDLRFEGNKISKVLIDKGATSSEVAEVAFADLDLGGSPGDPQIGLKSAAGGLNLKAPDAAAPTAAK</sequence>
<feature type="region of interest" description="Disordered" evidence="1">
    <location>
        <begin position="141"/>
        <end position="180"/>
    </location>
</feature>
<feature type="compositionally biased region" description="Low complexity" evidence="1">
    <location>
        <begin position="26"/>
        <end position="44"/>
    </location>
</feature>
<feature type="chain" id="PRO_5046163801" evidence="2">
    <location>
        <begin position="24"/>
        <end position="269"/>
    </location>
</feature>
<evidence type="ECO:0000256" key="2">
    <source>
        <dbReference type="SAM" id="SignalP"/>
    </source>
</evidence>
<organism evidence="3 4">
    <name type="scientific">Flaviflagellibacter deserti</name>
    <dbReference type="NCBI Taxonomy" id="2267266"/>
    <lineage>
        <taxon>Bacteria</taxon>
        <taxon>Pseudomonadati</taxon>
        <taxon>Pseudomonadota</taxon>
        <taxon>Alphaproteobacteria</taxon>
        <taxon>Hyphomicrobiales</taxon>
        <taxon>Flaviflagellibacter</taxon>
    </lineage>
</organism>
<keyword evidence="4" id="KW-1185">Reference proteome</keyword>
<proteinExistence type="predicted"/>
<accession>A0ABV9Z3Y6</accession>
<dbReference type="Proteomes" id="UP001595796">
    <property type="component" value="Unassembled WGS sequence"/>
</dbReference>